<proteinExistence type="predicted"/>
<reference evidence="3" key="1">
    <citation type="submission" date="2014-07" db="EMBL/GenBank/DDBJ databases">
        <title>Identification of a novel salt tolerance gene in wild soybean by whole-genome sequencing.</title>
        <authorList>
            <person name="Lam H.-M."/>
            <person name="Qi X."/>
            <person name="Li M.-W."/>
            <person name="Liu X."/>
            <person name="Xie M."/>
            <person name="Ni M."/>
            <person name="Xu X."/>
        </authorList>
    </citation>
    <scope>NUCLEOTIDE SEQUENCE [LARGE SCALE GENOMIC DNA]</scope>
    <source>
        <tissue evidence="3">Root</tissue>
    </source>
</reference>
<feature type="transmembrane region" description="Helical" evidence="2">
    <location>
        <begin position="106"/>
        <end position="126"/>
    </location>
</feature>
<protein>
    <submittedName>
        <fullName evidence="3">Uncharacterized protein</fullName>
    </submittedName>
</protein>
<name>A0A0B2RLL1_GLYSO</name>
<gene>
    <name evidence="3" type="ORF">glysoja_043234</name>
</gene>
<evidence type="ECO:0000256" key="1">
    <source>
        <dbReference type="SAM" id="MobiDB-lite"/>
    </source>
</evidence>
<keyword evidence="2" id="KW-1133">Transmembrane helix</keyword>
<feature type="region of interest" description="Disordered" evidence="1">
    <location>
        <begin position="45"/>
        <end position="72"/>
    </location>
</feature>
<dbReference type="AlphaFoldDB" id="A0A0B2RLL1"/>
<evidence type="ECO:0000313" key="3">
    <source>
        <dbReference type="EMBL" id="KHN33199.1"/>
    </source>
</evidence>
<keyword evidence="2" id="KW-0812">Transmembrane</keyword>
<accession>A0A0B2RLL1</accession>
<sequence>MQYKEVTESTQRAFKSLEIQVGKLAEKVTKFVARKEENFVEVEAHKESLIEEDDSKEKDEEKSEEKAQQWEKYPQVKIQQESILQVNTPPHQLIVKEERHGKHEKALSVILSLIATTFLAIMWKLLPQYMSFMVSLAKRQKYKEDVFYVTFMPP</sequence>
<organism evidence="3">
    <name type="scientific">Glycine soja</name>
    <name type="common">Wild soybean</name>
    <dbReference type="NCBI Taxonomy" id="3848"/>
    <lineage>
        <taxon>Eukaryota</taxon>
        <taxon>Viridiplantae</taxon>
        <taxon>Streptophyta</taxon>
        <taxon>Embryophyta</taxon>
        <taxon>Tracheophyta</taxon>
        <taxon>Spermatophyta</taxon>
        <taxon>Magnoliopsida</taxon>
        <taxon>eudicotyledons</taxon>
        <taxon>Gunneridae</taxon>
        <taxon>Pentapetalae</taxon>
        <taxon>rosids</taxon>
        <taxon>fabids</taxon>
        <taxon>Fabales</taxon>
        <taxon>Fabaceae</taxon>
        <taxon>Papilionoideae</taxon>
        <taxon>50 kb inversion clade</taxon>
        <taxon>NPAAA clade</taxon>
        <taxon>indigoferoid/millettioid clade</taxon>
        <taxon>Phaseoleae</taxon>
        <taxon>Glycine</taxon>
        <taxon>Glycine subgen. Soja</taxon>
    </lineage>
</organism>
<dbReference type="Proteomes" id="UP000053555">
    <property type="component" value="Unassembled WGS sequence"/>
</dbReference>
<dbReference type="EMBL" id="KN649619">
    <property type="protein sequence ID" value="KHN33199.1"/>
    <property type="molecule type" value="Genomic_DNA"/>
</dbReference>
<feature type="compositionally biased region" description="Basic and acidic residues" evidence="1">
    <location>
        <begin position="45"/>
        <end position="69"/>
    </location>
</feature>
<keyword evidence="2" id="KW-0472">Membrane</keyword>
<evidence type="ECO:0000256" key="2">
    <source>
        <dbReference type="SAM" id="Phobius"/>
    </source>
</evidence>